<accession>A0A2N1MFH1</accession>
<protein>
    <submittedName>
        <fullName evidence="1">Uncharacterized protein</fullName>
    </submittedName>
</protein>
<comment type="caution">
    <text evidence="1">The sequence shown here is derived from an EMBL/GenBank/DDBJ whole genome shotgun (WGS) entry which is preliminary data.</text>
</comment>
<proteinExistence type="predicted"/>
<dbReference type="EMBL" id="LLXL01002608">
    <property type="protein sequence ID" value="PKK60376.1"/>
    <property type="molecule type" value="Genomic_DNA"/>
</dbReference>
<organism evidence="1 2">
    <name type="scientific">Rhizophagus irregularis</name>
    <dbReference type="NCBI Taxonomy" id="588596"/>
    <lineage>
        <taxon>Eukaryota</taxon>
        <taxon>Fungi</taxon>
        <taxon>Fungi incertae sedis</taxon>
        <taxon>Mucoromycota</taxon>
        <taxon>Glomeromycotina</taxon>
        <taxon>Glomeromycetes</taxon>
        <taxon>Glomerales</taxon>
        <taxon>Glomeraceae</taxon>
        <taxon>Rhizophagus</taxon>
    </lineage>
</organism>
<dbReference type="Proteomes" id="UP000233469">
    <property type="component" value="Unassembled WGS sequence"/>
</dbReference>
<reference evidence="1 2" key="2">
    <citation type="submission" date="2017-10" db="EMBL/GenBank/DDBJ databases">
        <title>Extensive intraspecific genome diversity in a model arbuscular mycorrhizal fungus.</title>
        <authorList>
            <person name="Chen E.C.H."/>
            <person name="Morin E."/>
            <person name="Baudet D."/>
            <person name="Noel J."/>
            <person name="Ndikumana S."/>
            <person name="Charron P."/>
            <person name="St-Onge C."/>
            <person name="Giorgi J."/>
            <person name="Grigoriev I.V."/>
            <person name="Roux C."/>
            <person name="Martin F.M."/>
            <person name="Corradi N."/>
        </authorList>
    </citation>
    <scope>NUCLEOTIDE SEQUENCE [LARGE SCALE GENOMIC DNA]</scope>
    <source>
        <strain evidence="1 2">C2</strain>
    </source>
</reference>
<name>A0A2N1MFH1_9GLOM</name>
<gene>
    <name evidence="1" type="ORF">RhiirC2_761863</name>
</gene>
<sequence length="65" mass="7735">MKMFNNESGYNHIKYPTYIYCTGFHWVAYCDKIPSEFKGQCVKCWSSKSYQAKNCKFNTRKEPGF</sequence>
<feature type="non-terminal residue" evidence="1">
    <location>
        <position position="65"/>
    </location>
</feature>
<reference evidence="1 2" key="1">
    <citation type="submission" date="2016-04" db="EMBL/GenBank/DDBJ databases">
        <title>Genome analyses suggest a sexual origin of heterokaryosis in a supposedly ancient asexual fungus.</title>
        <authorList>
            <person name="Ropars J."/>
            <person name="Sedzielewska K."/>
            <person name="Noel J."/>
            <person name="Charron P."/>
            <person name="Farinelli L."/>
            <person name="Marton T."/>
            <person name="Kruger M."/>
            <person name="Pelin A."/>
            <person name="Brachmann A."/>
            <person name="Corradi N."/>
        </authorList>
    </citation>
    <scope>NUCLEOTIDE SEQUENCE [LARGE SCALE GENOMIC DNA]</scope>
    <source>
        <strain evidence="1 2">C2</strain>
    </source>
</reference>
<evidence type="ECO:0000313" key="2">
    <source>
        <dbReference type="Proteomes" id="UP000233469"/>
    </source>
</evidence>
<evidence type="ECO:0000313" key="1">
    <source>
        <dbReference type="EMBL" id="PKK60376.1"/>
    </source>
</evidence>
<dbReference type="AlphaFoldDB" id="A0A2N1MFH1"/>